<dbReference type="Pfam" id="PF02089">
    <property type="entry name" value="Palm_thioest"/>
    <property type="match status" value="1"/>
</dbReference>
<name>A0A9P8QE95_WICPI</name>
<evidence type="ECO:0000256" key="4">
    <source>
        <dbReference type="ARBA" id="ARBA00022729"/>
    </source>
</evidence>
<dbReference type="GO" id="GO:0008474">
    <property type="term" value="F:palmitoyl-(protein) hydrolase activity"/>
    <property type="evidence" value="ECO:0007669"/>
    <property type="project" value="UniProtKB-EC"/>
</dbReference>
<reference evidence="9" key="2">
    <citation type="submission" date="2021-01" db="EMBL/GenBank/DDBJ databases">
        <authorList>
            <person name="Schikora-Tamarit M.A."/>
        </authorList>
    </citation>
    <scope>NUCLEOTIDE SEQUENCE</scope>
    <source>
        <strain evidence="9">CBS2887</strain>
    </source>
</reference>
<dbReference type="OrthoDB" id="10263094at2759"/>
<keyword evidence="6" id="KW-1015">Disulfide bond</keyword>
<reference evidence="9" key="1">
    <citation type="journal article" date="2021" name="Open Biol.">
        <title>Shared evolutionary footprints suggest mitochondrial oxidative damage underlies multiple complex I losses in fungi.</title>
        <authorList>
            <person name="Schikora-Tamarit M.A."/>
            <person name="Marcet-Houben M."/>
            <person name="Nosek J."/>
            <person name="Gabaldon T."/>
        </authorList>
    </citation>
    <scope>NUCLEOTIDE SEQUENCE</scope>
    <source>
        <strain evidence="9">CBS2887</strain>
    </source>
</reference>
<dbReference type="PRINTS" id="PR00414">
    <property type="entry name" value="PPTHIESTRASE"/>
</dbReference>
<dbReference type="FunFam" id="3.40.50.1820:FF:000107">
    <property type="entry name" value="Palmitoyl-protein thioesterase 1"/>
    <property type="match status" value="1"/>
</dbReference>
<evidence type="ECO:0000313" key="10">
    <source>
        <dbReference type="Proteomes" id="UP000774326"/>
    </source>
</evidence>
<evidence type="ECO:0000256" key="6">
    <source>
        <dbReference type="ARBA" id="ARBA00023157"/>
    </source>
</evidence>
<dbReference type="AlphaFoldDB" id="A0A9P8QE95"/>
<proteinExistence type="inferred from homology"/>
<keyword evidence="10" id="KW-1185">Reference proteome</keyword>
<dbReference type="Gene3D" id="3.40.50.1820">
    <property type="entry name" value="alpha/beta hydrolase"/>
    <property type="match status" value="1"/>
</dbReference>
<protein>
    <recommendedName>
        <fullName evidence="3">Palmitoyl-protein thioesterase 1</fullName>
        <ecNumber evidence="2">3.1.2.22</ecNumber>
    </recommendedName>
    <alternativeName>
        <fullName evidence="8">Palmitoyl-protein hydrolase 1</fullName>
    </alternativeName>
</protein>
<organism evidence="9 10">
    <name type="scientific">Wickerhamomyces pijperi</name>
    <name type="common">Yeast</name>
    <name type="synonym">Pichia pijperi</name>
    <dbReference type="NCBI Taxonomy" id="599730"/>
    <lineage>
        <taxon>Eukaryota</taxon>
        <taxon>Fungi</taxon>
        <taxon>Dikarya</taxon>
        <taxon>Ascomycota</taxon>
        <taxon>Saccharomycotina</taxon>
        <taxon>Saccharomycetes</taxon>
        <taxon>Phaffomycetales</taxon>
        <taxon>Wickerhamomycetaceae</taxon>
        <taxon>Wickerhamomyces</taxon>
    </lineage>
</organism>
<dbReference type="PANTHER" id="PTHR11247:SF8">
    <property type="entry name" value="PALMITOYL-PROTEIN THIOESTERASE 1"/>
    <property type="match status" value="1"/>
</dbReference>
<dbReference type="InterPro" id="IPR002472">
    <property type="entry name" value="Palm_thioest"/>
</dbReference>
<evidence type="ECO:0000256" key="5">
    <source>
        <dbReference type="ARBA" id="ARBA00022801"/>
    </source>
</evidence>
<dbReference type="InterPro" id="IPR029058">
    <property type="entry name" value="AB_hydrolase_fold"/>
</dbReference>
<gene>
    <name evidence="9" type="ORF">WICPIJ_001160</name>
</gene>
<evidence type="ECO:0000313" key="9">
    <source>
        <dbReference type="EMBL" id="KAH3687867.1"/>
    </source>
</evidence>
<sequence length="498" mass="56173">MVHFGLCHVVNFVWDRSEHLHDGVEVAVQVLGLTVRVDTGQDQQRAWDLSSQSEIQPDLQVVFQSGRRHFRGLDPSGDTGRLQLAQTQGLDAFVVNGLVVLDDLQHSVSDLVTGLFANGVQTSEETDKFGPLLTSGGPRVQSQRVSGFLQCLSKELGVMHLSKLALHILSTLNILKKITTIPDERPVVFWHGMGDSHQSLSMKRVFDLTREVKPDIFIHSVFIDEDDNKDQRASIIGNATAQVESVCQQLGDIKELENGFDMIGFSQGGLFARAAIEKCGLKVHNLITFGSPHAGVYDLPQCPENDWLCEKRNSVLKSQVYNKRVQGSVISAQYFRDTMNYETYLENSAFLADINNEKPESRNQTYADNLSQIDRLVLIQFEQDETLLPKESAWFYDSEKMTKINIPFEHSDFYNHDCVGLKKLYDENRIDYFSVDDQHMRFNDEFFKDIVEKYIGSPMQLDTEIRHVELNPNILSTSLAKSRSMPGGSSAMTGECVL</sequence>
<comment type="similarity">
    <text evidence="1">Belongs to the palmitoyl-protein thioesterase family.</text>
</comment>
<evidence type="ECO:0000256" key="2">
    <source>
        <dbReference type="ARBA" id="ARBA00012423"/>
    </source>
</evidence>
<evidence type="ECO:0000256" key="7">
    <source>
        <dbReference type="ARBA" id="ARBA00023180"/>
    </source>
</evidence>
<dbReference type="EMBL" id="JAEUBG010000605">
    <property type="protein sequence ID" value="KAH3687867.1"/>
    <property type="molecule type" value="Genomic_DNA"/>
</dbReference>
<dbReference type="EC" id="3.1.2.22" evidence="2"/>
<accession>A0A9P8QE95</accession>
<keyword evidence="5" id="KW-0378">Hydrolase</keyword>
<dbReference type="SUPFAM" id="SSF53474">
    <property type="entry name" value="alpha/beta-Hydrolases"/>
    <property type="match status" value="1"/>
</dbReference>
<evidence type="ECO:0000256" key="3">
    <source>
        <dbReference type="ARBA" id="ARBA00014212"/>
    </source>
</evidence>
<keyword evidence="4" id="KW-0732">Signal</keyword>
<evidence type="ECO:0000256" key="8">
    <source>
        <dbReference type="ARBA" id="ARBA00031934"/>
    </source>
</evidence>
<dbReference type="PANTHER" id="PTHR11247">
    <property type="entry name" value="PALMITOYL-PROTEIN THIOESTERASE/DOLICHYLDIPHOSPHATASE 1"/>
    <property type="match status" value="1"/>
</dbReference>
<comment type="caution">
    <text evidence="9">The sequence shown here is derived from an EMBL/GenBank/DDBJ whole genome shotgun (WGS) entry which is preliminary data.</text>
</comment>
<keyword evidence="7" id="KW-0325">Glycoprotein</keyword>
<evidence type="ECO:0000256" key="1">
    <source>
        <dbReference type="ARBA" id="ARBA00010758"/>
    </source>
</evidence>
<dbReference type="Proteomes" id="UP000774326">
    <property type="component" value="Unassembled WGS sequence"/>
</dbReference>